<protein>
    <submittedName>
        <fullName evidence="3">Acetylspermidine deacetylase</fullName>
        <ecNumber evidence="3">3.5.1.48</ecNumber>
    </submittedName>
</protein>
<name>A0A081G205_9GAMM</name>
<dbReference type="OrthoDB" id="9808367at2"/>
<dbReference type="InterPro" id="IPR000286">
    <property type="entry name" value="HDACs"/>
</dbReference>
<proteinExistence type="inferred from homology"/>
<dbReference type="CDD" id="cd11599">
    <property type="entry name" value="HDAC_classII_2"/>
    <property type="match status" value="1"/>
</dbReference>
<dbReference type="InterPro" id="IPR037138">
    <property type="entry name" value="His_deacetylse_dom_sf"/>
</dbReference>
<dbReference type="GO" id="GO:0040029">
    <property type="term" value="P:epigenetic regulation of gene expression"/>
    <property type="evidence" value="ECO:0007669"/>
    <property type="project" value="TreeGrafter"/>
</dbReference>
<evidence type="ECO:0000313" key="3">
    <source>
        <dbReference type="EMBL" id="KEA64810.1"/>
    </source>
</evidence>
<feature type="domain" description="Histone deacetylase" evidence="2">
    <location>
        <begin position="20"/>
        <end position="303"/>
    </location>
</feature>
<dbReference type="AlphaFoldDB" id="A0A081G205"/>
<dbReference type="PRINTS" id="PR01270">
    <property type="entry name" value="HDASUPER"/>
</dbReference>
<dbReference type="PATRIC" id="fig|1232683.4.peg.1253"/>
<keyword evidence="3" id="KW-0378">Hydrolase</keyword>
<accession>A0A081G205</accession>
<dbReference type="STRING" id="1232683.ADIMK_1263"/>
<comment type="caution">
    <text evidence="3">The sequence shown here is derived from an EMBL/GenBank/DDBJ whole genome shotgun (WGS) entry which is preliminary data.</text>
</comment>
<dbReference type="EMBL" id="JMQN01000015">
    <property type="protein sequence ID" value="KEA64810.1"/>
    <property type="molecule type" value="Genomic_DNA"/>
</dbReference>
<comment type="similarity">
    <text evidence="1">Belongs to the histone deacetylase family.</text>
</comment>
<dbReference type="Pfam" id="PF00850">
    <property type="entry name" value="Hist_deacetyl"/>
    <property type="match status" value="1"/>
</dbReference>
<organism evidence="3 4">
    <name type="scientific">Marinobacterium lacunae</name>
    <dbReference type="NCBI Taxonomy" id="1232683"/>
    <lineage>
        <taxon>Bacteria</taxon>
        <taxon>Pseudomonadati</taxon>
        <taxon>Pseudomonadota</taxon>
        <taxon>Gammaproteobacteria</taxon>
        <taxon>Oceanospirillales</taxon>
        <taxon>Oceanospirillaceae</taxon>
        <taxon>Marinobacterium</taxon>
    </lineage>
</organism>
<gene>
    <name evidence="3" type="ORF">ADIMK_1263</name>
</gene>
<sequence length="307" mass="33500">MTTALISHVDCELHQMSAGHPESPERLRAIHRQLELSGMLERLDLLVASPASRAQLELAHPDHYIDAICDLHPERGLSYADPDTALNPHSLRAADLAAGAVVQGVDRVLDGLADNVFCAVRPPGHHAEHDAAMGFCLFNNVATGAGWALQRPGVKRVAVLDFDVHHGNGTVDIFKDRPDVLVCSSFQFPFYPFRFQDIDKPNIVNTPLPAGTGSAAFRQAIERDWLPALATHRPDMILVSAGFDAHRDDPLAELMLDDEDFGWIGGLIMDAAKRYCEGRVVSVLEGGYNLNALGRSVQAYIEAMLEG</sequence>
<dbReference type="RefSeq" id="WP_036185023.1">
    <property type="nucleotide sequence ID" value="NZ_JMQN01000015.1"/>
</dbReference>
<evidence type="ECO:0000313" key="4">
    <source>
        <dbReference type="Proteomes" id="UP000028252"/>
    </source>
</evidence>
<dbReference type="EC" id="3.5.1.48" evidence="3"/>
<dbReference type="PANTHER" id="PTHR10625:SF10">
    <property type="entry name" value="HISTONE DEACETYLASE HDAC1"/>
    <property type="match status" value="1"/>
</dbReference>
<dbReference type="SUPFAM" id="SSF52768">
    <property type="entry name" value="Arginase/deacetylase"/>
    <property type="match status" value="1"/>
</dbReference>
<dbReference type="InterPro" id="IPR023696">
    <property type="entry name" value="Ureohydrolase_dom_sf"/>
</dbReference>
<evidence type="ECO:0000259" key="2">
    <source>
        <dbReference type="Pfam" id="PF00850"/>
    </source>
</evidence>
<keyword evidence="4" id="KW-1185">Reference proteome</keyword>
<dbReference type="GO" id="GO:0004407">
    <property type="term" value="F:histone deacetylase activity"/>
    <property type="evidence" value="ECO:0007669"/>
    <property type="project" value="TreeGrafter"/>
</dbReference>
<dbReference type="Gene3D" id="3.40.800.20">
    <property type="entry name" value="Histone deacetylase domain"/>
    <property type="match status" value="1"/>
</dbReference>
<dbReference type="PANTHER" id="PTHR10625">
    <property type="entry name" value="HISTONE DEACETYLASE HDAC1-RELATED"/>
    <property type="match status" value="1"/>
</dbReference>
<dbReference type="GO" id="GO:0047611">
    <property type="term" value="F:acetylspermidine deacetylase activity"/>
    <property type="evidence" value="ECO:0007669"/>
    <property type="project" value="UniProtKB-EC"/>
</dbReference>
<dbReference type="eggNOG" id="COG0123">
    <property type="taxonomic scope" value="Bacteria"/>
</dbReference>
<dbReference type="InterPro" id="IPR023801">
    <property type="entry name" value="His_deacetylse_dom"/>
</dbReference>
<reference evidence="3 4" key="1">
    <citation type="submission" date="2014-04" db="EMBL/GenBank/DDBJ databases">
        <title>Marinobacterium kochiensis sp. nov., isolated from sediment sample collected from Kochi backwaters in Kerala, India.</title>
        <authorList>
            <person name="Singh A."/>
            <person name="Pinnaka A.K."/>
        </authorList>
    </citation>
    <scope>NUCLEOTIDE SEQUENCE [LARGE SCALE GENOMIC DNA]</scope>
    <source>
        <strain evidence="3 4">AK27</strain>
    </source>
</reference>
<dbReference type="Proteomes" id="UP000028252">
    <property type="component" value="Unassembled WGS sequence"/>
</dbReference>
<evidence type="ECO:0000256" key="1">
    <source>
        <dbReference type="ARBA" id="ARBA00005947"/>
    </source>
</evidence>